<keyword evidence="2" id="KW-1133">Transmembrane helix</keyword>
<keyword evidence="3" id="KW-0418">Kinase</keyword>
<feature type="region of interest" description="Disordered" evidence="1">
    <location>
        <begin position="1"/>
        <end position="29"/>
    </location>
</feature>
<dbReference type="Proteomes" id="UP001140949">
    <property type="component" value="Unassembled WGS sequence"/>
</dbReference>
<dbReference type="EMBL" id="JANAVB010004800">
    <property type="protein sequence ID" value="KAJ6847846.1"/>
    <property type="molecule type" value="Genomic_DNA"/>
</dbReference>
<feature type="compositionally biased region" description="Polar residues" evidence="1">
    <location>
        <begin position="1"/>
        <end position="10"/>
    </location>
</feature>
<dbReference type="AlphaFoldDB" id="A0AAX6I3G2"/>
<sequence length="217" mass="22595">MRSSTWTAGISPTLERRRSRVRCRGEHGGGSIGSLDGDGGIDLAGGMLASKGAVFVGRSGWTRGCVATAQARCLTAAANPAKERRTRLGSRRTSRGDGGLHSGDEGGGRQQSGEAMALLGRVYCILFMLTYVSCPVVWTQGMICGWCSDTGYLYSEMDWNGCSGHGHSDTVVMVVENGGCGEGDVDGFGKSGRHGEDDGGLATGRSRGDVVLVAAVR</sequence>
<evidence type="ECO:0000313" key="3">
    <source>
        <dbReference type="EMBL" id="KAJ6847846.1"/>
    </source>
</evidence>
<feature type="transmembrane region" description="Helical" evidence="2">
    <location>
        <begin position="118"/>
        <end position="138"/>
    </location>
</feature>
<dbReference type="GO" id="GO:0016301">
    <property type="term" value="F:kinase activity"/>
    <property type="evidence" value="ECO:0007669"/>
    <property type="project" value="UniProtKB-KW"/>
</dbReference>
<proteinExistence type="predicted"/>
<keyword evidence="2" id="KW-0472">Membrane</keyword>
<evidence type="ECO:0000313" key="4">
    <source>
        <dbReference type="Proteomes" id="UP001140949"/>
    </source>
</evidence>
<keyword evidence="3" id="KW-0808">Transferase</keyword>
<keyword evidence="2" id="KW-0812">Transmembrane</keyword>
<reference evidence="3" key="2">
    <citation type="submission" date="2023-04" db="EMBL/GenBank/DDBJ databases">
        <authorList>
            <person name="Bruccoleri R.E."/>
            <person name="Oakeley E.J."/>
            <person name="Faust A.-M."/>
            <person name="Dessus-Babus S."/>
            <person name="Altorfer M."/>
            <person name="Burckhardt D."/>
            <person name="Oertli M."/>
            <person name="Naumann U."/>
            <person name="Petersen F."/>
            <person name="Wong J."/>
        </authorList>
    </citation>
    <scope>NUCLEOTIDE SEQUENCE</scope>
    <source>
        <strain evidence="3">GSM-AAB239-AS_SAM_17_03QT</strain>
        <tissue evidence="3">Leaf</tissue>
    </source>
</reference>
<keyword evidence="4" id="KW-1185">Reference proteome</keyword>
<feature type="compositionally biased region" description="Basic residues" evidence="1">
    <location>
        <begin position="84"/>
        <end position="93"/>
    </location>
</feature>
<keyword evidence="3" id="KW-0675">Receptor</keyword>
<comment type="caution">
    <text evidence="3">The sequence shown here is derived from an EMBL/GenBank/DDBJ whole genome shotgun (WGS) entry which is preliminary data.</text>
</comment>
<accession>A0AAX6I3G2</accession>
<reference evidence="3" key="1">
    <citation type="journal article" date="2023" name="GigaByte">
        <title>Genome assembly of the bearded iris, Iris pallida Lam.</title>
        <authorList>
            <person name="Bruccoleri R.E."/>
            <person name="Oakeley E.J."/>
            <person name="Faust A.M.E."/>
            <person name="Altorfer M."/>
            <person name="Dessus-Babus S."/>
            <person name="Burckhardt D."/>
            <person name="Oertli M."/>
            <person name="Naumann U."/>
            <person name="Petersen F."/>
            <person name="Wong J."/>
        </authorList>
    </citation>
    <scope>NUCLEOTIDE SEQUENCE</scope>
    <source>
        <strain evidence="3">GSM-AAB239-AS_SAM_17_03QT</strain>
    </source>
</reference>
<protein>
    <submittedName>
        <fullName evidence="3">Proline-rich receptor-like protein kinase PERK9</fullName>
    </submittedName>
</protein>
<name>A0AAX6I3G2_IRIPA</name>
<organism evidence="3 4">
    <name type="scientific">Iris pallida</name>
    <name type="common">Sweet iris</name>
    <dbReference type="NCBI Taxonomy" id="29817"/>
    <lineage>
        <taxon>Eukaryota</taxon>
        <taxon>Viridiplantae</taxon>
        <taxon>Streptophyta</taxon>
        <taxon>Embryophyta</taxon>
        <taxon>Tracheophyta</taxon>
        <taxon>Spermatophyta</taxon>
        <taxon>Magnoliopsida</taxon>
        <taxon>Liliopsida</taxon>
        <taxon>Asparagales</taxon>
        <taxon>Iridaceae</taxon>
        <taxon>Iridoideae</taxon>
        <taxon>Irideae</taxon>
        <taxon>Iris</taxon>
    </lineage>
</organism>
<evidence type="ECO:0000256" key="2">
    <source>
        <dbReference type="SAM" id="Phobius"/>
    </source>
</evidence>
<gene>
    <name evidence="3" type="ORF">M6B38_115330</name>
</gene>
<evidence type="ECO:0000256" key="1">
    <source>
        <dbReference type="SAM" id="MobiDB-lite"/>
    </source>
</evidence>
<feature type="region of interest" description="Disordered" evidence="1">
    <location>
        <begin position="82"/>
        <end position="111"/>
    </location>
</feature>